<proteinExistence type="predicted"/>
<name>A0ABY7UJ65_9CORY</name>
<evidence type="ECO:0008006" key="5">
    <source>
        <dbReference type="Google" id="ProtNLM"/>
    </source>
</evidence>
<evidence type="ECO:0000313" key="3">
    <source>
        <dbReference type="EMBL" id="WCZ38642.1"/>
    </source>
</evidence>
<protein>
    <recommendedName>
        <fullName evidence="5">Secreted protein</fullName>
    </recommendedName>
</protein>
<keyword evidence="2" id="KW-0732">Signal</keyword>
<dbReference type="EMBL" id="CP063194">
    <property type="protein sequence ID" value="WCZ38642.1"/>
    <property type="molecule type" value="Genomic_DNA"/>
</dbReference>
<feature type="region of interest" description="Disordered" evidence="1">
    <location>
        <begin position="34"/>
        <end position="68"/>
    </location>
</feature>
<evidence type="ECO:0000313" key="4">
    <source>
        <dbReference type="Proteomes" id="UP001218071"/>
    </source>
</evidence>
<dbReference type="RefSeq" id="WP_042406370.1">
    <property type="nucleotide sequence ID" value="NZ_CBYN010000034.1"/>
</dbReference>
<organism evidence="3 4">
    <name type="scientific">Corynebacterium jeddahense</name>
    <dbReference type="NCBI Taxonomy" id="1414719"/>
    <lineage>
        <taxon>Bacteria</taxon>
        <taxon>Bacillati</taxon>
        <taxon>Actinomycetota</taxon>
        <taxon>Actinomycetes</taxon>
        <taxon>Mycobacteriales</taxon>
        <taxon>Corynebacteriaceae</taxon>
        <taxon>Corynebacterium</taxon>
    </lineage>
</organism>
<keyword evidence="4" id="KW-1185">Reference proteome</keyword>
<reference evidence="3 4" key="1">
    <citation type="submission" date="2020-10" db="EMBL/GenBank/DDBJ databases">
        <title>Complete genome sequence of Corynebacterium jeddahense DSM 45997, type strain of Corynebacterium jeddahense.</title>
        <authorList>
            <person name="Busche T."/>
            <person name="Kalinowski J."/>
            <person name="Ruckert C."/>
        </authorList>
    </citation>
    <scope>NUCLEOTIDE SEQUENCE [LARGE SCALE GENOMIC DNA]</scope>
    <source>
        <strain evidence="3 4">DSM 45997</strain>
    </source>
</reference>
<dbReference type="PROSITE" id="PS51257">
    <property type="entry name" value="PROKAR_LIPOPROTEIN"/>
    <property type="match status" value="1"/>
</dbReference>
<gene>
    <name evidence="3" type="ORF">CJEDD_05155</name>
</gene>
<evidence type="ECO:0000256" key="2">
    <source>
        <dbReference type="SAM" id="SignalP"/>
    </source>
</evidence>
<feature type="compositionally biased region" description="Low complexity" evidence="1">
    <location>
        <begin position="46"/>
        <end position="68"/>
    </location>
</feature>
<dbReference type="Proteomes" id="UP001218071">
    <property type="component" value="Chromosome"/>
</dbReference>
<evidence type="ECO:0000256" key="1">
    <source>
        <dbReference type="SAM" id="MobiDB-lite"/>
    </source>
</evidence>
<feature type="chain" id="PRO_5045819188" description="Secreted protein" evidence="2">
    <location>
        <begin position="22"/>
        <end position="325"/>
    </location>
</feature>
<accession>A0ABY7UJ65</accession>
<sequence>MNRRAAAALALALPIALTACSAGDAPETIEVTSTVTETPAEDDGATEAQSTASQSETTAEATTASTQAETYEDLDPELFNLGGAYVVGGADTGVAGCMAKPGTNYPFNCQISFTYPVPPVEDLGGAGTAIAPNVASWKDGRFITAFSPGSQGYMTPPRPLEQGQRVTIDGATLTHLVDGGFRVEYNGDAFEVHDGVYARDGEVDQALAVAAKPVSRGTQCGSTFTPSLQDVAIVASEDGTTCGTAARVMRDYVHALIDGQTEGQAALWTAPNGWSCTGRWFFTGEENVGANGKMACAAKSLQGAPVEGHGSGEVVALTAEDRTRL</sequence>
<feature type="signal peptide" evidence="2">
    <location>
        <begin position="1"/>
        <end position="21"/>
    </location>
</feature>